<protein>
    <submittedName>
        <fullName evidence="5">ABC-F type ribosomal protection protein</fullName>
    </submittedName>
</protein>
<dbReference type="CDD" id="cd03221">
    <property type="entry name" value="ABCF_EF-3"/>
    <property type="match status" value="2"/>
</dbReference>
<evidence type="ECO:0000256" key="2">
    <source>
        <dbReference type="ARBA" id="ARBA00022840"/>
    </source>
</evidence>
<feature type="domain" description="ABC transporter" evidence="4">
    <location>
        <begin position="313"/>
        <end position="525"/>
    </location>
</feature>
<reference evidence="5 6" key="1">
    <citation type="submission" date="2020-03" db="EMBL/GenBank/DDBJ databases">
        <authorList>
            <person name="Sun Q."/>
        </authorList>
    </citation>
    <scope>NUCLEOTIDE SEQUENCE [LARGE SCALE GENOMIC DNA]</scope>
    <source>
        <strain evidence="5 6">KACC 21451</strain>
    </source>
</reference>
<evidence type="ECO:0000259" key="4">
    <source>
        <dbReference type="PROSITE" id="PS50893"/>
    </source>
</evidence>
<dbReference type="PROSITE" id="PS50893">
    <property type="entry name" value="ABC_TRANSPORTER_2"/>
    <property type="match status" value="2"/>
</dbReference>
<name>A0A846TNL3_9BACI</name>
<dbReference type="GO" id="GO:0016887">
    <property type="term" value="F:ATP hydrolysis activity"/>
    <property type="evidence" value="ECO:0007669"/>
    <property type="project" value="InterPro"/>
</dbReference>
<dbReference type="InterPro" id="IPR032781">
    <property type="entry name" value="ABC_tran_Xtn"/>
</dbReference>
<dbReference type="PANTHER" id="PTHR42855">
    <property type="entry name" value="ABC TRANSPORTER ATP-BINDING SUBUNIT"/>
    <property type="match status" value="1"/>
</dbReference>
<feature type="domain" description="ABC transporter" evidence="4">
    <location>
        <begin position="4"/>
        <end position="213"/>
    </location>
</feature>
<sequence length="573" mass="65642">MTIMKIRGIEKSFNEKQILKNAELDIKKDSRIGLVGNNGAGKTTLANIINASLTPDKGMVDTFNRSLNIGYLKQSTEYAIHELEDRYSLMEGNLFQLSSQLGLNKEIDLANTDWDKLSGGEKLKISLAAVWASRPELVILDEPTNHLDLQGVEWLIDELNNFKGAVIIISHDRYFLDRTVTEIIEIEDGLTSLFKGNYTSYRKEKERLYEIQLHQYEIQQKHKQQIEQQMANLKNWSEKAHRDSTKQGSPSERRQIGYKEYHRMKAKKMDNQIKSKMKRLNQELEKNEVKQPKEEAKVRFEFQDGRKKGKRILEARGLSKSFGTRCLFKDSHFYMNHGERMALLGKNGSGKSTLVKILLGEEKTTSGEVWVSGTLKIGYLSQDVSDLPQDKTALEYTGLSNREIIGRARTIFANMGLPEEKLIVPLSHLSLGERTRVKLVMMLLAEIDLLILDEPTNHLDLASRESLEKTLLNFHGSILVVSHDVYFQEKISDRILVIENGKISRKEFGMKELNSKNSLPKQDGKDKAEQLMVLQNEINAIIGRLSFMTRDEPGYEQLDKDLSELLIKKKELK</sequence>
<comment type="caution">
    <text evidence="5">The sequence shown here is derived from an EMBL/GenBank/DDBJ whole genome shotgun (WGS) entry which is preliminary data.</text>
</comment>
<keyword evidence="3" id="KW-0175">Coiled coil</keyword>
<dbReference type="InterPro" id="IPR003439">
    <property type="entry name" value="ABC_transporter-like_ATP-bd"/>
</dbReference>
<evidence type="ECO:0000256" key="1">
    <source>
        <dbReference type="ARBA" id="ARBA00022741"/>
    </source>
</evidence>
<evidence type="ECO:0000256" key="3">
    <source>
        <dbReference type="SAM" id="Coils"/>
    </source>
</evidence>
<dbReference type="Gene3D" id="3.40.50.300">
    <property type="entry name" value="P-loop containing nucleotide triphosphate hydrolases"/>
    <property type="match status" value="2"/>
</dbReference>
<dbReference type="InterPro" id="IPR027417">
    <property type="entry name" value="P-loop_NTPase"/>
</dbReference>
<dbReference type="PROSITE" id="PS00211">
    <property type="entry name" value="ABC_TRANSPORTER_1"/>
    <property type="match status" value="1"/>
</dbReference>
<organism evidence="5 6">
    <name type="scientific">Mesobacillus selenatarsenatis</name>
    <dbReference type="NCBI Taxonomy" id="388741"/>
    <lineage>
        <taxon>Bacteria</taxon>
        <taxon>Bacillati</taxon>
        <taxon>Bacillota</taxon>
        <taxon>Bacilli</taxon>
        <taxon>Bacillales</taxon>
        <taxon>Bacillaceae</taxon>
        <taxon>Mesobacillus</taxon>
    </lineage>
</organism>
<proteinExistence type="predicted"/>
<dbReference type="PANTHER" id="PTHR42855:SF2">
    <property type="entry name" value="DRUG RESISTANCE ABC TRANSPORTER,ATP-BINDING PROTEIN"/>
    <property type="match status" value="1"/>
</dbReference>
<dbReference type="Pfam" id="PF00005">
    <property type="entry name" value="ABC_tran"/>
    <property type="match status" value="2"/>
</dbReference>
<evidence type="ECO:0000313" key="5">
    <source>
        <dbReference type="EMBL" id="NKE07242.1"/>
    </source>
</evidence>
<dbReference type="InterPro" id="IPR051309">
    <property type="entry name" value="ABCF_ATPase"/>
</dbReference>
<dbReference type="InterPro" id="IPR017871">
    <property type="entry name" value="ABC_transporter-like_CS"/>
</dbReference>
<dbReference type="EMBL" id="JAAVUM010000014">
    <property type="protein sequence ID" value="NKE07242.1"/>
    <property type="molecule type" value="Genomic_DNA"/>
</dbReference>
<accession>A0A846TNL3</accession>
<dbReference type="AlphaFoldDB" id="A0A846TNL3"/>
<keyword evidence="2" id="KW-0067">ATP-binding</keyword>
<dbReference type="RefSeq" id="WP_167833651.1">
    <property type="nucleotide sequence ID" value="NZ_JAAVUM010000014.1"/>
</dbReference>
<dbReference type="NCBIfam" id="NF000355">
    <property type="entry name" value="ribo_prot_ABC_F"/>
    <property type="match status" value="1"/>
</dbReference>
<dbReference type="SMART" id="SM00382">
    <property type="entry name" value="AAA"/>
    <property type="match status" value="2"/>
</dbReference>
<dbReference type="GO" id="GO:0005524">
    <property type="term" value="F:ATP binding"/>
    <property type="evidence" value="ECO:0007669"/>
    <property type="project" value="UniProtKB-KW"/>
</dbReference>
<feature type="coiled-coil region" evidence="3">
    <location>
        <begin position="266"/>
        <end position="297"/>
    </location>
</feature>
<dbReference type="Proteomes" id="UP000587942">
    <property type="component" value="Unassembled WGS sequence"/>
</dbReference>
<dbReference type="InterPro" id="IPR003593">
    <property type="entry name" value="AAA+_ATPase"/>
</dbReference>
<evidence type="ECO:0000313" key="6">
    <source>
        <dbReference type="Proteomes" id="UP000587942"/>
    </source>
</evidence>
<dbReference type="Pfam" id="PF12848">
    <property type="entry name" value="ABC_tran_Xtn"/>
    <property type="match status" value="1"/>
</dbReference>
<keyword evidence="1" id="KW-0547">Nucleotide-binding</keyword>
<gene>
    <name evidence="5" type="primary">abc-f</name>
    <name evidence="5" type="ORF">GWK17_17485</name>
</gene>
<dbReference type="SUPFAM" id="SSF52540">
    <property type="entry name" value="P-loop containing nucleoside triphosphate hydrolases"/>
    <property type="match status" value="2"/>
</dbReference>